<proteinExistence type="predicted"/>
<dbReference type="Pfam" id="PF01381">
    <property type="entry name" value="HTH_3"/>
    <property type="match status" value="1"/>
</dbReference>
<accession>A0A0V8M3Q8</accession>
<dbReference type="Gene3D" id="1.10.260.40">
    <property type="entry name" value="lambda repressor-like DNA-binding domains"/>
    <property type="match status" value="1"/>
</dbReference>
<dbReference type="PATRIC" id="fig|61435.5.peg.642"/>
<gene>
    <name evidence="2" type="ORF">DA01_03195</name>
</gene>
<feature type="domain" description="HTH cro/C1-type" evidence="1">
    <location>
        <begin position="17"/>
        <end position="66"/>
    </location>
</feature>
<dbReference type="InterPro" id="IPR001387">
    <property type="entry name" value="Cro/C1-type_HTH"/>
</dbReference>
<dbReference type="GO" id="GO:0003677">
    <property type="term" value="F:DNA binding"/>
    <property type="evidence" value="ECO:0007669"/>
    <property type="project" value="InterPro"/>
</dbReference>
<dbReference type="RefSeq" id="WP_058292376.1">
    <property type="nucleotide sequence ID" value="NZ_JGYD01000011.1"/>
</dbReference>
<dbReference type="Proteomes" id="UP000053577">
    <property type="component" value="Unassembled WGS sequence"/>
</dbReference>
<name>A0A0V8M3Q8_9CHLR</name>
<reference evidence="2 3" key="1">
    <citation type="journal article" date="2015" name="Sci. Rep.">
        <title>A comparative genomics and reductive dehalogenase gene transcription study of two chloroethene-respiring bacteria, Dehalococcoides mccartyi strains MB and 11a.</title>
        <authorList>
            <person name="Low A."/>
            <person name="Shen Z."/>
            <person name="Cheng D."/>
            <person name="Rogers M.J."/>
            <person name="Lee P.K."/>
            <person name="He J."/>
        </authorList>
    </citation>
    <scope>NUCLEOTIDE SEQUENCE [LARGE SCALE GENOMIC DNA]</scope>
    <source>
        <strain evidence="2 3">MB</strain>
    </source>
</reference>
<dbReference type="CDD" id="cd00093">
    <property type="entry name" value="HTH_XRE"/>
    <property type="match status" value="1"/>
</dbReference>
<protein>
    <submittedName>
        <fullName evidence="2">XRE family transcriptional regulator</fullName>
    </submittedName>
</protein>
<dbReference type="EMBL" id="JGYD01000011">
    <property type="protein sequence ID" value="KSV18423.1"/>
    <property type="molecule type" value="Genomic_DNA"/>
</dbReference>
<evidence type="ECO:0000313" key="2">
    <source>
        <dbReference type="EMBL" id="KSV18423.1"/>
    </source>
</evidence>
<dbReference type="PROSITE" id="PS50943">
    <property type="entry name" value="HTH_CROC1"/>
    <property type="match status" value="1"/>
</dbReference>
<sequence>MVKVKLNRVAFEIAMSRKNLSQRDLAEKIGFSRSHLSHIINGRREPSPVLRRLILEHLPEYTFDDLFVIEENGSNVRAND</sequence>
<comment type="caution">
    <text evidence="2">The sequence shown here is derived from an EMBL/GenBank/DDBJ whole genome shotgun (WGS) entry which is preliminary data.</text>
</comment>
<evidence type="ECO:0000259" key="1">
    <source>
        <dbReference type="PROSITE" id="PS50943"/>
    </source>
</evidence>
<evidence type="ECO:0000313" key="3">
    <source>
        <dbReference type="Proteomes" id="UP000053577"/>
    </source>
</evidence>
<dbReference type="InterPro" id="IPR010982">
    <property type="entry name" value="Lambda_DNA-bd_dom_sf"/>
</dbReference>
<dbReference type="SUPFAM" id="SSF47413">
    <property type="entry name" value="lambda repressor-like DNA-binding domains"/>
    <property type="match status" value="1"/>
</dbReference>
<dbReference type="OrthoDB" id="166887at2"/>
<dbReference type="SMART" id="SM00530">
    <property type="entry name" value="HTH_XRE"/>
    <property type="match status" value="1"/>
</dbReference>
<dbReference type="AlphaFoldDB" id="A0A0V8M3Q8"/>
<organism evidence="2 3">
    <name type="scientific">Dehalococcoides mccartyi</name>
    <dbReference type="NCBI Taxonomy" id="61435"/>
    <lineage>
        <taxon>Bacteria</taxon>
        <taxon>Bacillati</taxon>
        <taxon>Chloroflexota</taxon>
        <taxon>Dehalococcoidia</taxon>
        <taxon>Dehalococcoidales</taxon>
        <taxon>Dehalococcoidaceae</taxon>
        <taxon>Dehalococcoides</taxon>
    </lineage>
</organism>